<dbReference type="GO" id="GO:0000139">
    <property type="term" value="C:Golgi membrane"/>
    <property type="evidence" value="ECO:0007669"/>
    <property type="project" value="UniProtKB-SubCell"/>
</dbReference>
<keyword evidence="15" id="KW-1185">Reference proteome</keyword>
<keyword evidence="3 11" id="KW-0732">Signal</keyword>
<feature type="chain" id="PRO_5039394979" description="Transmembrane protein 87A" evidence="11">
    <location>
        <begin position="24"/>
        <end position="501"/>
    </location>
</feature>
<dbReference type="GO" id="GO:0032580">
    <property type="term" value="C:Golgi cisterna membrane"/>
    <property type="evidence" value="ECO:0007669"/>
    <property type="project" value="TreeGrafter"/>
</dbReference>
<comment type="similarity">
    <text evidence="8">Belongs to the LU7TM family. TMEM87 subfamily.</text>
</comment>
<evidence type="ECO:0000256" key="2">
    <source>
        <dbReference type="ARBA" id="ARBA00022692"/>
    </source>
</evidence>
<feature type="domain" description="TMEM87A/B GOLD" evidence="13">
    <location>
        <begin position="23"/>
        <end position="183"/>
    </location>
</feature>
<evidence type="ECO:0000259" key="12">
    <source>
        <dbReference type="Pfam" id="PF06814"/>
    </source>
</evidence>
<keyword evidence="5" id="KW-0333">Golgi apparatus</keyword>
<dbReference type="PANTHER" id="PTHR21229:SF81">
    <property type="entry name" value="TRANSMEMBRANE PROTEIN 87A"/>
    <property type="match status" value="1"/>
</dbReference>
<comment type="caution">
    <text evidence="14">The sequence shown here is derived from an EMBL/GenBank/DDBJ whole genome shotgun (WGS) entry which is preliminary data.</text>
</comment>
<proteinExistence type="inferred from homology"/>
<accession>A0A9D3N0Z1</accession>
<dbReference type="EMBL" id="JAFIRN010000001">
    <property type="protein sequence ID" value="KAG5857898.1"/>
    <property type="molecule type" value="Genomic_DNA"/>
</dbReference>
<evidence type="ECO:0000256" key="1">
    <source>
        <dbReference type="ARBA" id="ARBA00004653"/>
    </source>
</evidence>
<dbReference type="PANTHER" id="PTHR21229">
    <property type="entry name" value="LUNG SEVEN TRANSMEMBRANE RECEPTOR"/>
    <property type="match status" value="1"/>
</dbReference>
<dbReference type="InterPro" id="IPR009637">
    <property type="entry name" value="GPR107/GPR108-like"/>
</dbReference>
<evidence type="ECO:0008006" key="16">
    <source>
        <dbReference type="Google" id="ProtNLM"/>
    </source>
</evidence>
<dbReference type="Pfam" id="PF06814">
    <property type="entry name" value="GOST_TM"/>
    <property type="match status" value="1"/>
</dbReference>
<evidence type="ECO:0000256" key="5">
    <source>
        <dbReference type="ARBA" id="ARBA00023034"/>
    </source>
</evidence>
<name>A0A9D3N0Z1_ANGAN</name>
<feature type="transmembrane region" description="Helical" evidence="10">
    <location>
        <begin position="227"/>
        <end position="249"/>
    </location>
</feature>
<feature type="transmembrane region" description="Helical" evidence="10">
    <location>
        <begin position="388"/>
        <end position="405"/>
    </location>
</feature>
<evidence type="ECO:0000256" key="3">
    <source>
        <dbReference type="ARBA" id="ARBA00022729"/>
    </source>
</evidence>
<feature type="transmembrane region" description="Helical" evidence="10">
    <location>
        <begin position="349"/>
        <end position="368"/>
    </location>
</feature>
<feature type="domain" description="GOST seven transmembrane" evidence="12">
    <location>
        <begin position="228"/>
        <end position="326"/>
    </location>
</feature>
<evidence type="ECO:0000256" key="4">
    <source>
        <dbReference type="ARBA" id="ARBA00022989"/>
    </source>
</evidence>
<comment type="subcellular location">
    <subcellularLocation>
        <location evidence="1">Golgi apparatus membrane</location>
        <topology evidence="1">Multi-pass membrane protein</topology>
    </subcellularLocation>
</comment>
<evidence type="ECO:0000259" key="13">
    <source>
        <dbReference type="Pfam" id="PF21901"/>
    </source>
</evidence>
<feature type="transmembrane region" description="Helical" evidence="10">
    <location>
        <begin position="261"/>
        <end position="280"/>
    </location>
</feature>
<feature type="transmembrane region" description="Helical" evidence="10">
    <location>
        <begin position="309"/>
        <end position="328"/>
    </location>
</feature>
<dbReference type="InterPro" id="IPR053937">
    <property type="entry name" value="GOST_TM"/>
</dbReference>
<evidence type="ECO:0000256" key="9">
    <source>
        <dbReference type="SAM" id="MobiDB-lite"/>
    </source>
</evidence>
<dbReference type="Pfam" id="PF21901">
    <property type="entry name" value="TMEM87A-B_GOLD"/>
    <property type="match status" value="1"/>
</dbReference>
<evidence type="ECO:0000313" key="15">
    <source>
        <dbReference type="Proteomes" id="UP001044222"/>
    </source>
</evidence>
<keyword evidence="2 10" id="KW-0812">Transmembrane</keyword>
<keyword evidence="4 10" id="KW-1133">Transmembrane helix</keyword>
<evidence type="ECO:0000256" key="6">
    <source>
        <dbReference type="ARBA" id="ARBA00023136"/>
    </source>
</evidence>
<keyword evidence="7" id="KW-0325">Glycoprotein</keyword>
<dbReference type="AlphaFoldDB" id="A0A9D3N0Z1"/>
<feature type="compositionally biased region" description="Polar residues" evidence="9">
    <location>
        <begin position="141"/>
        <end position="158"/>
    </location>
</feature>
<keyword evidence="6 10" id="KW-0472">Membrane</keyword>
<feature type="region of interest" description="Disordered" evidence="9">
    <location>
        <begin position="184"/>
        <end position="203"/>
    </location>
</feature>
<evidence type="ECO:0000256" key="11">
    <source>
        <dbReference type="SAM" id="SignalP"/>
    </source>
</evidence>
<dbReference type="Proteomes" id="UP001044222">
    <property type="component" value="Unassembled WGS sequence"/>
</dbReference>
<feature type="region of interest" description="Disordered" evidence="9">
    <location>
        <begin position="141"/>
        <end position="163"/>
    </location>
</feature>
<evidence type="ECO:0000313" key="14">
    <source>
        <dbReference type="EMBL" id="KAG5857898.1"/>
    </source>
</evidence>
<evidence type="ECO:0000256" key="8">
    <source>
        <dbReference type="ARBA" id="ARBA00044946"/>
    </source>
</evidence>
<dbReference type="GO" id="GO:0042147">
    <property type="term" value="P:retrograde transport, endosome to Golgi"/>
    <property type="evidence" value="ECO:0007669"/>
    <property type="project" value="TreeGrafter"/>
</dbReference>
<protein>
    <recommendedName>
        <fullName evidence="16">Transmembrane protein 87A</fullName>
    </recommendedName>
</protein>
<dbReference type="GO" id="GO:0005829">
    <property type="term" value="C:cytosol"/>
    <property type="evidence" value="ECO:0007669"/>
    <property type="project" value="GOC"/>
</dbReference>
<organism evidence="14 15">
    <name type="scientific">Anguilla anguilla</name>
    <name type="common">European freshwater eel</name>
    <name type="synonym">Muraena anguilla</name>
    <dbReference type="NCBI Taxonomy" id="7936"/>
    <lineage>
        <taxon>Eukaryota</taxon>
        <taxon>Metazoa</taxon>
        <taxon>Chordata</taxon>
        <taxon>Craniata</taxon>
        <taxon>Vertebrata</taxon>
        <taxon>Euteleostomi</taxon>
        <taxon>Actinopterygii</taxon>
        <taxon>Neopterygii</taxon>
        <taxon>Teleostei</taxon>
        <taxon>Anguilliformes</taxon>
        <taxon>Anguillidae</taxon>
        <taxon>Anguilla</taxon>
    </lineage>
</organism>
<evidence type="ECO:0000256" key="10">
    <source>
        <dbReference type="SAM" id="Phobius"/>
    </source>
</evidence>
<feature type="signal peptide" evidence="11">
    <location>
        <begin position="1"/>
        <end position="23"/>
    </location>
</feature>
<evidence type="ECO:0000256" key="7">
    <source>
        <dbReference type="ARBA" id="ARBA00023180"/>
    </source>
</evidence>
<sequence>MPGHSMDLIHSLCFILALRFCIGAEVSLWNVEIPMESRQDPVFRKTLFANTTIYMKFQGNTEECDKNLAFNVSWYLRSSVCYNEVFNTADNNALAMFGLDRMGKENWSGYYSQGYIFFDNCSSLFTPRVYYSEFIPYQPLSSPQNDESTPANRSTPQGWQEKPSIGAVAKAWLDSPYLFIVKVRPQPRDPPGVRQEEEDTKDSPGKYAFTMRVEMKGPYEYSSPADWPLMMFFMAMCIVYVLFALLWLVWSACYWRDLLRIQFWIGAVILLGMLEKAVFYSEYQSIRYRGEYIQGAVIFAELLSDLKRALARVLVLIVSLGYGIVNLSQTTRLLKIRRNVVKLSLYQHFTNTLIFSVLASIVFIIWTTKVFKLVDCQTGWRDLWVDDAFWRLLFSTILLVIMVLLRPSANSQRFSHSPLIDDDEDDDEAKEPMLNEAFEGMKMRGTKPETNGAQKLLSKEDEDLKWVEENIPTTVADVALPVMLDEEEEILKAKMERSKME</sequence>
<reference evidence="14" key="1">
    <citation type="submission" date="2021-01" db="EMBL/GenBank/DDBJ databases">
        <title>A chromosome-scale assembly of European eel, Anguilla anguilla.</title>
        <authorList>
            <person name="Henkel C."/>
            <person name="Jong-Raadsen S.A."/>
            <person name="Dufour S."/>
            <person name="Weltzien F.-A."/>
            <person name="Palstra A.P."/>
            <person name="Pelster B."/>
            <person name="Spaink H.P."/>
            <person name="Van Den Thillart G.E."/>
            <person name="Jansen H."/>
            <person name="Zahm M."/>
            <person name="Klopp C."/>
            <person name="Cedric C."/>
            <person name="Louis A."/>
            <person name="Berthelot C."/>
            <person name="Parey E."/>
            <person name="Roest Crollius H."/>
            <person name="Montfort J."/>
            <person name="Robinson-Rechavi M."/>
            <person name="Bucao C."/>
            <person name="Bouchez O."/>
            <person name="Gislard M."/>
            <person name="Lluch J."/>
            <person name="Milhes M."/>
            <person name="Lampietro C."/>
            <person name="Lopez Roques C."/>
            <person name="Donnadieu C."/>
            <person name="Braasch I."/>
            <person name="Desvignes T."/>
            <person name="Postlethwait J."/>
            <person name="Bobe J."/>
            <person name="Guiguen Y."/>
            <person name="Dirks R."/>
        </authorList>
    </citation>
    <scope>NUCLEOTIDE SEQUENCE</scope>
    <source>
        <strain evidence="14">Tag_6206</strain>
        <tissue evidence="14">Liver</tissue>
    </source>
</reference>
<gene>
    <name evidence="14" type="ORF">ANANG_G00024280</name>
</gene>
<dbReference type="InterPro" id="IPR054101">
    <property type="entry name" value="TMEM87A/B_GOLD"/>
</dbReference>